<evidence type="ECO:0000256" key="3">
    <source>
        <dbReference type="ARBA" id="ARBA00022448"/>
    </source>
</evidence>
<dbReference type="FunCoup" id="A0A5Q0BL48">
    <property type="interactions" value="50"/>
</dbReference>
<gene>
    <name evidence="18" type="ORF">F6R98_19625</name>
</gene>
<evidence type="ECO:0000256" key="6">
    <source>
        <dbReference type="ARBA" id="ARBA00022692"/>
    </source>
</evidence>
<evidence type="ECO:0000256" key="10">
    <source>
        <dbReference type="ARBA" id="ARBA00023077"/>
    </source>
</evidence>
<dbReference type="KEGG" id="mmob:F6R98_19625"/>
<dbReference type="InterPro" id="IPR039426">
    <property type="entry name" value="TonB-dep_rcpt-like"/>
</dbReference>
<organism evidence="18 19">
    <name type="scientific">Candidatus Methylospira mobilis</name>
    <dbReference type="NCBI Taxonomy" id="1808979"/>
    <lineage>
        <taxon>Bacteria</taxon>
        <taxon>Pseudomonadati</taxon>
        <taxon>Pseudomonadota</taxon>
        <taxon>Gammaproteobacteria</taxon>
        <taxon>Methylococcales</taxon>
        <taxon>Methylococcaceae</taxon>
        <taxon>Candidatus Methylospira</taxon>
    </lineage>
</organism>
<keyword evidence="7 16" id="KW-0732">Signal</keyword>
<dbReference type="AlphaFoldDB" id="A0A5Q0BL48"/>
<evidence type="ECO:0000256" key="5">
    <source>
        <dbReference type="ARBA" id="ARBA00022496"/>
    </source>
</evidence>
<dbReference type="Gene3D" id="2.170.130.10">
    <property type="entry name" value="TonB-dependent receptor, plug domain"/>
    <property type="match status" value="1"/>
</dbReference>
<feature type="domain" description="Secretin/TonB short N-terminal" evidence="17">
    <location>
        <begin position="71"/>
        <end position="122"/>
    </location>
</feature>
<dbReference type="Proteomes" id="UP000325755">
    <property type="component" value="Chromosome"/>
</dbReference>
<dbReference type="OrthoDB" id="127311at2"/>
<dbReference type="FunFam" id="2.170.130.10:FF:000001">
    <property type="entry name" value="Catecholate siderophore TonB-dependent receptor"/>
    <property type="match status" value="1"/>
</dbReference>
<keyword evidence="10 15" id="KW-0798">TonB box</keyword>
<evidence type="ECO:0000256" key="4">
    <source>
        <dbReference type="ARBA" id="ARBA00022452"/>
    </source>
</evidence>
<comment type="similarity">
    <text evidence="2 14 15">Belongs to the TonB-dependent receptor family.</text>
</comment>
<evidence type="ECO:0000256" key="13">
    <source>
        <dbReference type="ARBA" id="ARBA00023237"/>
    </source>
</evidence>
<dbReference type="Gene3D" id="2.40.170.20">
    <property type="entry name" value="TonB-dependent receptor, beta-barrel domain"/>
    <property type="match status" value="1"/>
</dbReference>
<feature type="chain" id="PRO_5025053518" evidence="16">
    <location>
        <begin position="38"/>
        <end position="822"/>
    </location>
</feature>
<feature type="signal peptide" evidence="16">
    <location>
        <begin position="1"/>
        <end position="37"/>
    </location>
</feature>
<dbReference type="PANTHER" id="PTHR32552">
    <property type="entry name" value="FERRICHROME IRON RECEPTOR-RELATED"/>
    <property type="match status" value="1"/>
</dbReference>
<dbReference type="SMART" id="SM00965">
    <property type="entry name" value="STN"/>
    <property type="match status" value="1"/>
</dbReference>
<dbReference type="InterPro" id="IPR010105">
    <property type="entry name" value="TonB_sidphr_rcpt"/>
</dbReference>
<dbReference type="InterPro" id="IPR012910">
    <property type="entry name" value="Plug_dom"/>
</dbReference>
<dbReference type="InterPro" id="IPR011662">
    <property type="entry name" value="Secretin/TonB_short_N"/>
</dbReference>
<keyword evidence="9" id="KW-0406">Ion transport</keyword>
<evidence type="ECO:0000256" key="9">
    <source>
        <dbReference type="ARBA" id="ARBA00023065"/>
    </source>
</evidence>
<protein>
    <submittedName>
        <fullName evidence="18">TonB-dependent receptor</fullName>
    </submittedName>
</protein>
<dbReference type="InParanoid" id="A0A5Q0BL48"/>
<dbReference type="PROSITE" id="PS52016">
    <property type="entry name" value="TONB_DEPENDENT_REC_3"/>
    <property type="match status" value="1"/>
</dbReference>
<dbReference type="GO" id="GO:0015344">
    <property type="term" value="F:siderophore uptake transmembrane transporter activity"/>
    <property type="evidence" value="ECO:0007669"/>
    <property type="project" value="TreeGrafter"/>
</dbReference>
<dbReference type="Pfam" id="PF07660">
    <property type="entry name" value="STN"/>
    <property type="match status" value="1"/>
</dbReference>
<reference evidence="18 19" key="1">
    <citation type="submission" date="2019-09" db="EMBL/GenBank/DDBJ databases">
        <title>Ecophysiology of the spiral-shaped methanotroph Methylospira mobilis as revealed by the complete genome sequence.</title>
        <authorList>
            <person name="Oshkin I.Y."/>
            <person name="Dedysh S.N."/>
            <person name="Miroshnikov K."/>
            <person name="Danilova O.V."/>
            <person name="Hakobyan A."/>
            <person name="Liesack W."/>
        </authorList>
    </citation>
    <scope>NUCLEOTIDE SEQUENCE [LARGE SCALE GENOMIC DNA]</scope>
    <source>
        <strain evidence="18 19">Shm1</strain>
    </source>
</reference>
<dbReference type="EMBL" id="CP044205">
    <property type="protein sequence ID" value="QFY44563.1"/>
    <property type="molecule type" value="Genomic_DNA"/>
</dbReference>
<evidence type="ECO:0000256" key="7">
    <source>
        <dbReference type="ARBA" id="ARBA00022729"/>
    </source>
</evidence>
<keyword evidence="13 14" id="KW-0998">Cell outer membrane</keyword>
<proteinExistence type="inferred from homology"/>
<keyword evidence="4 14" id="KW-1134">Transmembrane beta strand</keyword>
<keyword evidence="5" id="KW-0410">Iron transport</keyword>
<evidence type="ECO:0000256" key="1">
    <source>
        <dbReference type="ARBA" id="ARBA00004571"/>
    </source>
</evidence>
<evidence type="ECO:0000313" key="19">
    <source>
        <dbReference type="Proteomes" id="UP000325755"/>
    </source>
</evidence>
<sequence>MKTIKSLKSPEGNFFTRNSLVLAIAMAISIPATPVNAASPAQAGAANAVPFDIPAQNLSSALAAYNAQSHVQVQFDSGLVQGLRSTPLKGSYTPAQALQHLLTATGLQSRFTGAGTATLAGKSAGVAAAGGADTLGTVTVSAAATAGNTFDAPEDRIHYALPDASTAMKTDTPIMETPASIQVVPRAVMDDQQVISVEDALKNVAGVQMDTGSFYVNTLIRGFDVNSGTYRNGLLDQNIANLETANLSSIEVVKGAMSTLYGRMNAGGMIDLITKRPEEQARYSLQQQFGSYSLYRTTLDATGPILEDKSLLYRLNFAYKANNSFRDYVNADHIFVNPSITWKPTDSFDLNANMEYQHDNWIFDSGLVAYKGAIIKLPLSSYLGDGTALQSQPNVQDRKLAAYDWNYRFNDDWKLTNRFMYSNVIQQNNIFNGLSMLNANTLQMGLGYGNTYYLTTYTTNLDLTGKFDTGFINHSVLLGFDYYYYTNNQTPSHQGPVPSILPNVNIYAPYQTNPLNLAAAPVNYSYQLVNKWDGLYFQDQMKLWDQLHILFGGRWDWADYGSASGGGKPLSAFSVPTIHTNAFKPRAGILYQPWDWGSAYFNYTESFGLNNGISITGQPFAPQTAVQYEFGVKTEFFDKRLLTTLALYSITQNNLLQPNPANSAFSIAIGQARSKGLELQTQGQVTKNISLIGGYSYDAAKIIQATDGTQGNMLPNVPLNSGNLWTKYAFDDDVLPGVSLGTGVYLAGPRAGDTINSFQLPGYARWDASATYSFEQFGGKITTQLNVYNILNQMYYTNTQNSAVHIVPGIPLTLLGSVKVEF</sequence>
<keyword evidence="3 14" id="KW-0813">Transport</keyword>
<dbReference type="PANTHER" id="PTHR32552:SF68">
    <property type="entry name" value="FERRICHROME OUTER MEMBRANE TRANSPORTER_PHAGE RECEPTOR"/>
    <property type="match status" value="1"/>
</dbReference>
<evidence type="ECO:0000256" key="12">
    <source>
        <dbReference type="ARBA" id="ARBA00023170"/>
    </source>
</evidence>
<evidence type="ECO:0000256" key="8">
    <source>
        <dbReference type="ARBA" id="ARBA00023004"/>
    </source>
</evidence>
<dbReference type="SUPFAM" id="SSF56935">
    <property type="entry name" value="Porins"/>
    <property type="match status" value="1"/>
</dbReference>
<dbReference type="InterPro" id="IPR036942">
    <property type="entry name" value="Beta-barrel_TonB_sf"/>
</dbReference>
<keyword evidence="8" id="KW-0408">Iron</keyword>
<evidence type="ECO:0000256" key="15">
    <source>
        <dbReference type="RuleBase" id="RU003357"/>
    </source>
</evidence>
<dbReference type="GO" id="GO:0015891">
    <property type="term" value="P:siderophore transport"/>
    <property type="evidence" value="ECO:0007669"/>
    <property type="project" value="InterPro"/>
</dbReference>
<keyword evidence="6 14" id="KW-0812">Transmembrane</keyword>
<evidence type="ECO:0000256" key="11">
    <source>
        <dbReference type="ARBA" id="ARBA00023136"/>
    </source>
</evidence>
<dbReference type="NCBIfam" id="TIGR01783">
    <property type="entry name" value="TonB-siderophor"/>
    <property type="match status" value="1"/>
</dbReference>
<evidence type="ECO:0000256" key="14">
    <source>
        <dbReference type="PROSITE-ProRule" id="PRU01360"/>
    </source>
</evidence>
<evidence type="ECO:0000313" key="18">
    <source>
        <dbReference type="EMBL" id="QFY44563.1"/>
    </source>
</evidence>
<keyword evidence="11 14" id="KW-0472">Membrane</keyword>
<dbReference type="Gene3D" id="3.55.50.30">
    <property type="match status" value="1"/>
</dbReference>
<keyword evidence="19" id="KW-1185">Reference proteome</keyword>
<evidence type="ECO:0000259" key="17">
    <source>
        <dbReference type="SMART" id="SM00965"/>
    </source>
</evidence>
<name>A0A5Q0BL48_9GAMM</name>
<dbReference type="Pfam" id="PF00593">
    <property type="entry name" value="TonB_dep_Rec_b-barrel"/>
    <property type="match status" value="1"/>
</dbReference>
<dbReference type="InterPro" id="IPR000531">
    <property type="entry name" value="Beta-barrel_TonB"/>
</dbReference>
<dbReference type="RefSeq" id="WP_153250526.1">
    <property type="nucleotide sequence ID" value="NZ_CP044205.1"/>
</dbReference>
<evidence type="ECO:0000256" key="16">
    <source>
        <dbReference type="SAM" id="SignalP"/>
    </source>
</evidence>
<accession>A0A5Q0BL48</accession>
<comment type="subcellular location">
    <subcellularLocation>
        <location evidence="1 14">Cell outer membrane</location>
        <topology evidence="1 14">Multi-pass membrane protein</topology>
    </subcellularLocation>
</comment>
<dbReference type="Pfam" id="PF07715">
    <property type="entry name" value="Plug"/>
    <property type="match status" value="1"/>
</dbReference>
<dbReference type="GO" id="GO:0009279">
    <property type="term" value="C:cell outer membrane"/>
    <property type="evidence" value="ECO:0007669"/>
    <property type="project" value="UniProtKB-SubCell"/>
</dbReference>
<evidence type="ECO:0000256" key="2">
    <source>
        <dbReference type="ARBA" id="ARBA00009810"/>
    </source>
</evidence>
<dbReference type="GO" id="GO:0038023">
    <property type="term" value="F:signaling receptor activity"/>
    <property type="evidence" value="ECO:0007669"/>
    <property type="project" value="InterPro"/>
</dbReference>
<dbReference type="FunFam" id="2.40.170.20:FF:000005">
    <property type="entry name" value="TonB-dependent siderophore receptor"/>
    <property type="match status" value="1"/>
</dbReference>
<keyword evidence="12 18" id="KW-0675">Receptor</keyword>
<dbReference type="InterPro" id="IPR037066">
    <property type="entry name" value="Plug_dom_sf"/>
</dbReference>
<dbReference type="CDD" id="cd01347">
    <property type="entry name" value="ligand_gated_channel"/>
    <property type="match status" value="1"/>
</dbReference>